<evidence type="ECO:0000313" key="1">
    <source>
        <dbReference type="EMBL" id="MDR6234702.1"/>
    </source>
</evidence>
<proteinExistence type="predicted"/>
<sequence length="254" mass="27633">MTFWRRLEHPAHALVYGASGGLGLALCEQLLARDEIALVWACARQAEAHAELAELERRHGPRLRRLDVGVLNETDLLARLADVTPRLDLLLCASGLLQGEQARAEKSLGQVAQAGLLESYLANAVLPILLIKQLTPLLKGHHPCQIAALSARVGSIGDNRLGGWYGYRMAKAALNQGLRCASIELARLNPESCVLALHPGTTDTALSRPFQARVPAEQLFTPSYAAERLLAVLAARTPAETGSFWDWQGQEVVW</sequence>
<dbReference type="PRINTS" id="PR00081">
    <property type="entry name" value="GDHRDH"/>
</dbReference>
<dbReference type="InterPro" id="IPR002347">
    <property type="entry name" value="SDR_fam"/>
</dbReference>
<dbReference type="SUPFAM" id="SSF51735">
    <property type="entry name" value="NAD(P)-binding Rossmann-fold domains"/>
    <property type="match status" value="1"/>
</dbReference>
<dbReference type="PANTHER" id="PTHR43544:SF12">
    <property type="entry name" value="NAD(P)-BINDING ROSSMANN-FOLD SUPERFAMILY PROTEIN"/>
    <property type="match status" value="1"/>
</dbReference>
<organism evidence="1 2">
    <name type="scientific">Pseudomonas oryzihabitans</name>
    <dbReference type="NCBI Taxonomy" id="47885"/>
    <lineage>
        <taxon>Bacteria</taxon>
        <taxon>Pseudomonadati</taxon>
        <taxon>Pseudomonadota</taxon>
        <taxon>Gammaproteobacteria</taxon>
        <taxon>Pseudomonadales</taxon>
        <taxon>Pseudomonadaceae</taxon>
        <taxon>Pseudomonas</taxon>
    </lineage>
</organism>
<dbReference type="InterPro" id="IPR036291">
    <property type="entry name" value="NAD(P)-bd_dom_sf"/>
</dbReference>
<comment type="caution">
    <text evidence="1">The sequence shown here is derived from an EMBL/GenBank/DDBJ whole genome shotgun (WGS) entry which is preliminary data.</text>
</comment>
<accession>A0AAJ2EWF7</accession>
<protein>
    <submittedName>
        <fullName evidence="1">NAD(P)-dependent dehydrogenase (Short-subunit alcohol dehydrogenase family)</fullName>
    </submittedName>
</protein>
<dbReference type="InterPro" id="IPR051468">
    <property type="entry name" value="Fungal_SecMetab_SDRs"/>
</dbReference>
<dbReference type="AlphaFoldDB" id="A0AAJ2EWF7"/>
<gene>
    <name evidence="1" type="ORF">QE440_002443</name>
</gene>
<evidence type="ECO:0000313" key="2">
    <source>
        <dbReference type="Proteomes" id="UP001268036"/>
    </source>
</evidence>
<dbReference type="Gene3D" id="3.40.50.720">
    <property type="entry name" value="NAD(P)-binding Rossmann-like Domain"/>
    <property type="match status" value="1"/>
</dbReference>
<name>A0AAJ2EWF7_9PSED</name>
<reference evidence="1" key="1">
    <citation type="submission" date="2023-08" db="EMBL/GenBank/DDBJ databases">
        <title>Functional and genomic diversity of the sorghum phyllosphere microbiome.</title>
        <authorList>
            <person name="Shade A."/>
        </authorList>
    </citation>
    <scope>NUCLEOTIDE SEQUENCE</scope>
    <source>
        <strain evidence="1">SORGH_AS_0201</strain>
    </source>
</reference>
<dbReference type="Proteomes" id="UP001268036">
    <property type="component" value="Unassembled WGS sequence"/>
</dbReference>
<dbReference type="EMBL" id="JAVJAF010000001">
    <property type="protein sequence ID" value="MDR6234702.1"/>
    <property type="molecule type" value="Genomic_DNA"/>
</dbReference>
<dbReference type="GO" id="GO:0016491">
    <property type="term" value="F:oxidoreductase activity"/>
    <property type="evidence" value="ECO:0007669"/>
    <property type="project" value="TreeGrafter"/>
</dbReference>
<dbReference type="RefSeq" id="WP_309758660.1">
    <property type="nucleotide sequence ID" value="NZ_JAVJAF010000001.1"/>
</dbReference>
<dbReference type="Pfam" id="PF00106">
    <property type="entry name" value="adh_short"/>
    <property type="match status" value="1"/>
</dbReference>
<dbReference type="PANTHER" id="PTHR43544">
    <property type="entry name" value="SHORT-CHAIN DEHYDROGENASE/REDUCTASE"/>
    <property type="match status" value="1"/>
</dbReference>
<dbReference type="GO" id="GO:0005737">
    <property type="term" value="C:cytoplasm"/>
    <property type="evidence" value="ECO:0007669"/>
    <property type="project" value="TreeGrafter"/>
</dbReference>
<dbReference type="CDD" id="cd05325">
    <property type="entry name" value="carb_red_sniffer_like_SDR_c"/>
    <property type="match status" value="1"/>
</dbReference>